<name>A0A1I2GBJ6_9GAMM</name>
<dbReference type="STRING" id="500610.SAMN02799615_02559"/>
<dbReference type="Proteomes" id="UP000199477">
    <property type="component" value="Unassembled WGS sequence"/>
</dbReference>
<dbReference type="AlphaFoldDB" id="A0A1I2GBJ6"/>
<keyword evidence="1" id="KW-1133">Transmembrane helix</keyword>
<organism evidence="3 4">
    <name type="scientific">Dyella marensis</name>
    <dbReference type="NCBI Taxonomy" id="500610"/>
    <lineage>
        <taxon>Bacteria</taxon>
        <taxon>Pseudomonadati</taxon>
        <taxon>Pseudomonadota</taxon>
        <taxon>Gammaproteobacteria</taxon>
        <taxon>Lysobacterales</taxon>
        <taxon>Rhodanobacteraceae</taxon>
        <taxon>Dyella</taxon>
    </lineage>
</organism>
<dbReference type="SUPFAM" id="SSF53448">
    <property type="entry name" value="Nucleotide-diphospho-sugar transferases"/>
    <property type="match status" value="1"/>
</dbReference>
<dbReference type="PANTHER" id="PTHR48090">
    <property type="entry name" value="UNDECAPRENYL-PHOSPHATE 4-DEOXY-4-FORMAMIDO-L-ARABINOSE TRANSFERASE-RELATED"/>
    <property type="match status" value="1"/>
</dbReference>
<dbReference type="EMBL" id="FONH01000008">
    <property type="protein sequence ID" value="SFF14307.1"/>
    <property type="molecule type" value="Genomic_DNA"/>
</dbReference>
<keyword evidence="4" id="KW-1185">Reference proteome</keyword>
<feature type="transmembrane region" description="Helical" evidence="1">
    <location>
        <begin position="257"/>
        <end position="277"/>
    </location>
</feature>
<dbReference type="InterPro" id="IPR001173">
    <property type="entry name" value="Glyco_trans_2-like"/>
</dbReference>
<evidence type="ECO:0000256" key="1">
    <source>
        <dbReference type="SAM" id="Phobius"/>
    </source>
</evidence>
<dbReference type="PANTHER" id="PTHR48090:SF7">
    <property type="entry name" value="RFBJ PROTEIN"/>
    <property type="match status" value="1"/>
</dbReference>
<dbReference type="InterPro" id="IPR029044">
    <property type="entry name" value="Nucleotide-diphossugar_trans"/>
</dbReference>
<keyword evidence="1" id="KW-0472">Membrane</keyword>
<dbReference type="CDD" id="cd04179">
    <property type="entry name" value="DPM_DPG-synthase_like"/>
    <property type="match status" value="1"/>
</dbReference>
<dbReference type="RefSeq" id="WP_026635560.1">
    <property type="nucleotide sequence ID" value="NZ_FONH01000008.1"/>
</dbReference>
<keyword evidence="3" id="KW-0808">Transferase</keyword>
<gene>
    <name evidence="3" type="ORF">SAMN02799615_02559</name>
</gene>
<reference evidence="4" key="1">
    <citation type="submission" date="2016-10" db="EMBL/GenBank/DDBJ databases">
        <authorList>
            <person name="Varghese N."/>
            <person name="Submissions S."/>
        </authorList>
    </citation>
    <scope>NUCLEOTIDE SEQUENCE [LARGE SCALE GENOMIC DNA]</scope>
    <source>
        <strain evidence="4">UNC178MFTsu3.1</strain>
    </source>
</reference>
<evidence type="ECO:0000313" key="4">
    <source>
        <dbReference type="Proteomes" id="UP000199477"/>
    </source>
</evidence>
<dbReference type="Pfam" id="PF00535">
    <property type="entry name" value="Glycos_transf_2"/>
    <property type="match status" value="1"/>
</dbReference>
<feature type="domain" description="Glycosyltransferase 2-like" evidence="2">
    <location>
        <begin position="14"/>
        <end position="178"/>
    </location>
</feature>
<dbReference type="InterPro" id="IPR050256">
    <property type="entry name" value="Glycosyltransferase_2"/>
</dbReference>
<evidence type="ECO:0000313" key="3">
    <source>
        <dbReference type="EMBL" id="SFF14307.1"/>
    </source>
</evidence>
<dbReference type="Gene3D" id="3.90.550.10">
    <property type="entry name" value="Spore Coat Polysaccharide Biosynthesis Protein SpsA, Chain A"/>
    <property type="match status" value="1"/>
</dbReference>
<dbReference type="GO" id="GO:0016740">
    <property type="term" value="F:transferase activity"/>
    <property type="evidence" value="ECO:0007669"/>
    <property type="project" value="UniProtKB-KW"/>
</dbReference>
<proteinExistence type="predicted"/>
<sequence>MNTTMDTIAAPIAVVIPCYRVGRLVLDVIARIGCEVGWIFVVDDKCPIDTGDIVEAECKDARVKVIRHEENQGVGGATVTGYKAAMATPAKVVVKIDGDGQMDPALIPQLSRAILLGRADYVKGNRFHRISDVHGMPAVRLLGNAGLSFLTKLSSGYWQLFDPTNGFTAIHREILAEIELDKLARRYFFESDLLYNLNQVRAVVAEMPMRAMYGDEPSSLSPMKVLLPFFKGNMRNFFRRLLYTYFVRNFSAASLELLLSIPLILIGLVYGTAHWFAGMETGIQSAPGVVMAAALPLIIGTQLLLSWLNYDVAVQPTQPIHVSLEKAREG</sequence>
<accession>A0A1I2GBJ6</accession>
<keyword evidence="1" id="KW-0812">Transmembrane</keyword>
<feature type="transmembrane region" description="Helical" evidence="1">
    <location>
        <begin position="289"/>
        <end position="308"/>
    </location>
</feature>
<evidence type="ECO:0000259" key="2">
    <source>
        <dbReference type="Pfam" id="PF00535"/>
    </source>
</evidence>
<protein>
    <submittedName>
        <fullName evidence="3">Glycosyltransferase involved in cell wall bisynthesis</fullName>
    </submittedName>
</protein>